<evidence type="ECO:0000256" key="10">
    <source>
        <dbReference type="SAM" id="Phobius"/>
    </source>
</evidence>
<evidence type="ECO:0000313" key="11">
    <source>
        <dbReference type="EMBL" id="CAF1381775.1"/>
    </source>
</evidence>
<proteinExistence type="predicted"/>
<keyword evidence="6" id="KW-0325">Glycoprotein</keyword>
<gene>
    <name evidence="12" type="ORF">EDS130_LOCUS36823</name>
    <name evidence="11" type="ORF">XAT740_LOCUS33115</name>
</gene>
<feature type="repeat" description="ANK" evidence="8">
    <location>
        <begin position="403"/>
        <end position="435"/>
    </location>
</feature>
<evidence type="ECO:0000256" key="4">
    <source>
        <dbReference type="ARBA" id="ARBA00023043"/>
    </source>
</evidence>
<dbReference type="GO" id="GO:0022857">
    <property type="term" value="F:transmembrane transporter activity"/>
    <property type="evidence" value="ECO:0007669"/>
    <property type="project" value="TreeGrafter"/>
</dbReference>
<evidence type="ECO:0000256" key="1">
    <source>
        <dbReference type="ARBA" id="ARBA00022448"/>
    </source>
</evidence>
<evidence type="ECO:0000256" key="8">
    <source>
        <dbReference type="PROSITE-ProRule" id="PRU00023"/>
    </source>
</evidence>
<dbReference type="GO" id="GO:0034220">
    <property type="term" value="P:monoatomic ion transmembrane transport"/>
    <property type="evidence" value="ECO:0007669"/>
    <property type="project" value="UniProtKB-KW"/>
</dbReference>
<feature type="transmembrane region" description="Helical" evidence="10">
    <location>
        <begin position="835"/>
        <end position="868"/>
    </location>
</feature>
<feature type="transmembrane region" description="Helical" evidence="10">
    <location>
        <begin position="751"/>
        <end position="773"/>
    </location>
</feature>
<dbReference type="Proteomes" id="UP000663828">
    <property type="component" value="Unassembled WGS sequence"/>
</dbReference>
<reference evidence="11" key="1">
    <citation type="submission" date="2021-02" db="EMBL/GenBank/DDBJ databases">
        <authorList>
            <person name="Nowell W R."/>
        </authorList>
    </citation>
    <scope>NUCLEOTIDE SEQUENCE</scope>
</reference>
<feature type="transmembrane region" description="Helical" evidence="10">
    <location>
        <begin position="811"/>
        <end position="829"/>
    </location>
</feature>
<evidence type="ECO:0000256" key="3">
    <source>
        <dbReference type="ARBA" id="ARBA00022737"/>
    </source>
</evidence>
<dbReference type="InterPro" id="IPR052076">
    <property type="entry name" value="TRP_cation_channel"/>
</dbReference>
<accession>A0A815JFT5</accession>
<evidence type="ECO:0000256" key="7">
    <source>
        <dbReference type="ARBA" id="ARBA00023303"/>
    </source>
</evidence>
<evidence type="ECO:0000313" key="12">
    <source>
        <dbReference type="EMBL" id="CAF1412320.1"/>
    </source>
</evidence>
<dbReference type="PROSITE" id="PS50088">
    <property type="entry name" value="ANK_REPEAT"/>
    <property type="match status" value="3"/>
</dbReference>
<keyword evidence="4 8" id="KW-0040">ANK repeat</keyword>
<dbReference type="EMBL" id="CAJNOR010003138">
    <property type="protein sequence ID" value="CAF1381775.1"/>
    <property type="molecule type" value="Genomic_DNA"/>
</dbReference>
<comment type="caution">
    <text evidence="11">The sequence shown here is derived from an EMBL/GenBank/DDBJ whole genome shotgun (WGS) entry which is preliminary data.</text>
</comment>
<feature type="transmembrane region" description="Helical" evidence="10">
    <location>
        <begin position="702"/>
        <end position="722"/>
    </location>
</feature>
<name>A0A815JFT5_ADIRI</name>
<dbReference type="PANTHER" id="PTHR47143">
    <property type="entry name" value="TRANSIENT RECEPTOR POTENTIAL CATION CHANNEL PROTEIN PAINLESS"/>
    <property type="match status" value="1"/>
</dbReference>
<keyword evidence="2" id="KW-0716">Sensory transduction</keyword>
<evidence type="ECO:0000313" key="13">
    <source>
        <dbReference type="Proteomes" id="UP000663828"/>
    </source>
</evidence>
<evidence type="ECO:0000256" key="2">
    <source>
        <dbReference type="ARBA" id="ARBA00022606"/>
    </source>
</evidence>
<dbReference type="InterPro" id="IPR036770">
    <property type="entry name" value="Ankyrin_rpt-contain_sf"/>
</dbReference>
<dbReference type="EMBL" id="CAJNOJ010000350">
    <property type="protein sequence ID" value="CAF1412320.1"/>
    <property type="molecule type" value="Genomic_DNA"/>
</dbReference>
<keyword evidence="10" id="KW-0812">Transmembrane</keyword>
<keyword evidence="3" id="KW-0677">Repeat</keyword>
<dbReference type="PROSITE" id="PS50297">
    <property type="entry name" value="ANK_REP_REGION"/>
    <property type="match status" value="2"/>
</dbReference>
<sequence length="1074" mass="124221">MGSRVSQVQEKIPISSLNTSYASKEESVQSIYAQIKQIVCDEKEDGRKESDQWEIIAAKLQSSAYKGREKEVFEKIDEQDSYALLHHAVLSNRLWICQKLINKYKCDVNLIGCDGQTPLHLSARSPEIKSNTDETTNTSTTSEDTIFHYLLKHPDIDIYIQDKQKRTALHYAIMRGRVGNVKALIEKYKSNKILEICDIQGALPIHYAFRFLSETTDLSQFNEPKSWFDKKTDGGKRPIDLAAEYGNLGIVQKYLCKDGQRDSDLMQAALRHSDKTVFDFLLRKETINAQTPERLLHSACRERHGHKSISCFSITNAQLQEQDGAGFTPLMVAVKNRRLECVIALLETGQCDEKVLNACSSNNRCTVLHICAEILHKEITDNLFQTLVKLKNYRDILVSQDISGDTPLHICAKTGNDHMCEKLLDLYSTLRRSNPGKIPMWCLANYNKLTAFQEAINNDQSRVVKKMLKFKCIPRSEKWTSMLCATDAQLSTNLHIAALHGNAKMVKELIRKNLDVNAFDMNDNTPLHNVVSSYNDDDKDIECRIKCVKYLIKNNADVNSYNIRRETPLHIASKYGSYRFVQVLLKYHADLLVTDIDGLNCLEVAIEEKNKEVVKYFIEHKRIFEMMRNAQIKSYGTEETIRNAIEENKDKAKEADAYTSNYKTIVENHPLFLMALHNKMKLMADPLSRSLADIKYKKFGRWIFWASFILYIAFISLFTILAERIDHPQQYYAETNTTFDTKSYRLYKINLYWIIAILLVKNLWIIAGFLWIYPKKILIFTFEIGALVLSIIFIFDAHYQEGVLMRCPTQWQYGVFGLFIGYLGLLYYIQYIHLIGIYAIMVKIIIVQFTFFLPVLSCFIVGFGIAFHMLFKYKEAFNNFSIRTLTEMVIMITGELNFSEVMFDENDSTKPYYKISFLMFLLFTIGMVILISNLLISLAVGEIVPLMNQAKGAQIDMYFELIADYEILRLQLYALFCKTLRTIILPDPYKLYQSCDMKKPPCRETITKKIIDFFTQTTYIEEKIFEAYEDEDKTDKQTKILFEIRNELKHPQQVNKTKTSTFNKKTVSPNSKKN</sequence>
<evidence type="ECO:0000256" key="9">
    <source>
        <dbReference type="SAM" id="MobiDB-lite"/>
    </source>
</evidence>
<feature type="compositionally biased region" description="Low complexity" evidence="9">
    <location>
        <begin position="1054"/>
        <end position="1068"/>
    </location>
</feature>
<feature type="repeat" description="ANK" evidence="8">
    <location>
        <begin position="489"/>
        <end position="521"/>
    </location>
</feature>
<feature type="region of interest" description="Disordered" evidence="9">
    <location>
        <begin position="1051"/>
        <end position="1074"/>
    </location>
</feature>
<dbReference type="OrthoDB" id="10038298at2759"/>
<dbReference type="Gene3D" id="1.25.40.20">
    <property type="entry name" value="Ankyrin repeat-containing domain"/>
    <property type="match status" value="4"/>
</dbReference>
<feature type="transmembrane region" description="Helical" evidence="10">
    <location>
        <begin position="779"/>
        <end position="799"/>
    </location>
</feature>
<dbReference type="GO" id="GO:1902495">
    <property type="term" value="C:transmembrane transporter complex"/>
    <property type="evidence" value="ECO:0007669"/>
    <property type="project" value="TreeGrafter"/>
</dbReference>
<feature type="repeat" description="ANK" evidence="8">
    <location>
        <begin position="564"/>
        <end position="596"/>
    </location>
</feature>
<dbReference type="Pfam" id="PF12796">
    <property type="entry name" value="Ank_2"/>
    <property type="match status" value="3"/>
</dbReference>
<keyword evidence="13" id="KW-1185">Reference proteome</keyword>
<dbReference type="InterPro" id="IPR002110">
    <property type="entry name" value="Ankyrin_rpt"/>
</dbReference>
<dbReference type="Pfam" id="PF00023">
    <property type="entry name" value="Ank"/>
    <property type="match status" value="2"/>
</dbReference>
<dbReference type="AlphaFoldDB" id="A0A815JFT5"/>
<organism evidence="11 13">
    <name type="scientific">Adineta ricciae</name>
    <name type="common">Rotifer</name>
    <dbReference type="NCBI Taxonomy" id="249248"/>
    <lineage>
        <taxon>Eukaryota</taxon>
        <taxon>Metazoa</taxon>
        <taxon>Spiralia</taxon>
        <taxon>Gnathifera</taxon>
        <taxon>Rotifera</taxon>
        <taxon>Eurotatoria</taxon>
        <taxon>Bdelloidea</taxon>
        <taxon>Adinetida</taxon>
        <taxon>Adinetidae</taxon>
        <taxon>Adineta</taxon>
    </lineage>
</organism>
<dbReference type="Proteomes" id="UP000663852">
    <property type="component" value="Unassembled WGS sequence"/>
</dbReference>
<keyword evidence="10" id="KW-1133">Transmembrane helix</keyword>
<keyword evidence="10" id="KW-0472">Membrane</keyword>
<keyword evidence="7" id="KW-0407">Ion channel</keyword>
<evidence type="ECO:0000256" key="6">
    <source>
        <dbReference type="ARBA" id="ARBA00023180"/>
    </source>
</evidence>
<protein>
    <submittedName>
        <fullName evidence="11">Uncharacterized protein</fullName>
    </submittedName>
</protein>
<dbReference type="PANTHER" id="PTHR47143:SF1">
    <property type="entry name" value="ION_TRANS DOMAIN-CONTAINING PROTEIN"/>
    <property type="match status" value="1"/>
</dbReference>
<dbReference type="SMART" id="SM00248">
    <property type="entry name" value="ANK"/>
    <property type="match status" value="12"/>
</dbReference>
<keyword evidence="5" id="KW-0406">Ion transport</keyword>
<keyword evidence="1" id="KW-0813">Transport</keyword>
<evidence type="ECO:0000256" key="5">
    <source>
        <dbReference type="ARBA" id="ARBA00023065"/>
    </source>
</evidence>
<dbReference type="SUPFAM" id="SSF48403">
    <property type="entry name" value="Ankyrin repeat"/>
    <property type="match status" value="3"/>
</dbReference>
<feature type="transmembrane region" description="Helical" evidence="10">
    <location>
        <begin position="918"/>
        <end position="941"/>
    </location>
</feature>